<evidence type="ECO:0000256" key="4">
    <source>
        <dbReference type="PIRSR" id="PIRSR601765-1"/>
    </source>
</evidence>
<evidence type="ECO:0000256" key="2">
    <source>
        <dbReference type="ARBA" id="ARBA00022723"/>
    </source>
</evidence>
<evidence type="ECO:0000256" key="3">
    <source>
        <dbReference type="ARBA" id="ARBA00022833"/>
    </source>
</evidence>
<feature type="binding site" evidence="4">
    <location>
        <position position="38"/>
    </location>
    <ligand>
        <name>Zn(2+)</name>
        <dbReference type="ChEBI" id="CHEBI:29105"/>
    </ligand>
</feature>
<reference evidence="5 6" key="1">
    <citation type="submission" date="2022-08" db="EMBL/GenBank/DDBJ databases">
        <authorList>
            <person name="Zeman M."/>
            <person name="Kubasova T."/>
        </authorList>
    </citation>
    <scope>NUCLEOTIDE SEQUENCE [LARGE SCALE GENOMIC DNA]</scope>
    <source>
        <strain evidence="5 6">ET62</strain>
    </source>
</reference>
<feature type="binding site" evidence="4">
    <location>
        <position position="97"/>
    </location>
    <ligand>
        <name>Zn(2+)</name>
        <dbReference type="ChEBI" id="CHEBI:29105"/>
    </ligand>
</feature>
<proteinExistence type="inferred from homology"/>
<dbReference type="Pfam" id="PF00484">
    <property type="entry name" value="Pro_CA"/>
    <property type="match status" value="1"/>
</dbReference>
<dbReference type="SUPFAM" id="SSF53056">
    <property type="entry name" value="beta-carbonic anhydrase, cab"/>
    <property type="match status" value="1"/>
</dbReference>
<dbReference type="GO" id="GO:0008270">
    <property type="term" value="F:zinc ion binding"/>
    <property type="evidence" value="ECO:0007669"/>
    <property type="project" value="InterPro"/>
</dbReference>
<name>A0AAW5N936_9BACT</name>
<evidence type="ECO:0000313" key="6">
    <source>
        <dbReference type="Proteomes" id="UP001204579"/>
    </source>
</evidence>
<dbReference type="PANTHER" id="PTHR43175:SF3">
    <property type="entry name" value="CARBON DISULFIDE HYDROLASE"/>
    <property type="match status" value="1"/>
</dbReference>
<evidence type="ECO:0000256" key="1">
    <source>
        <dbReference type="ARBA" id="ARBA00006217"/>
    </source>
</evidence>
<keyword evidence="3 4" id="KW-0862">Zinc</keyword>
<comment type="similarity">
    <text evidence="1">Belongs to the beta-class carbonic anhydrase family.</text>
</comment>
<sequence length="183" mass="20642">MIDELLKFNEAFVAEKGYEKYITTKYPDKKIAIVTCMDTRLVELLPAALGLKNGDVKLIKNAGGTVMHPFGSVVRSLLVAIYELGVQEIMIIGHTDCGVQHMDSELMLKHMRERGVSQDHLDMMEYCDINLRSWLSGFNDTEEAVRKSVHLVKHHPLVPQDLIVRGFIMDSVTGQLTELTNID</sequence>
<keyword evidence="6" id="KW-1185">Reference proteome</keyword>
<organism evidence="5 6">
    <name type="scientific">Phocaeicola barnesiae</name>
    <dbReference type="NCBI Taxonomy" id="376804"/>
    <lineage>
        <taxon>Bacteria</taxon>
        <taxon>Pseudomonadati</taxon>
        <taxon>Bacteroidota</taxon>
        <taxon>Bacteroidia</taxon>
        <taxon>Bacteroidales</taxon>
        <taxon>Bacteroidaceae</taxon>
        <taxon>Phocaeicola</taxon>
    </lineage>
</organism>
<dbReference type="SMART" id="SM00947">
    <property type="entry name" value="Pro_CA"/>
    <property type="match status" value="1"/>
</dbReference>
<evidence type="ECO:0000313" key="5">
    <source>
        <dbReference type="EMBL" id="MCR8874925.1"/>
    </source>
</evidence>
<dbReference type="CDD" id="cd03379">
    <property type="entry name" value="beta_CA_cladeD"/>
    <property type="match status" value="1"/>
</dbReference>
<dbReference type="AlphaFoldDB" id="A0AAW5N936"/>
<dbReference type="GeneID" id="82444042"/>
<dbReference type="InterPro" id="IPR001765">
    <property type="entry name" value="Carbonic_anhydrase"/>
</dbReference>
<feature type="binding site" evidence="4">
    <location>
        <position position="94"/>
    </location>
    <ligand>
        <name>Zn(2+)</name>
        <dbReference type="ChEBI" id="CHEBI:29105"/>
    </ligand>
</feature>
<accession>A0AAW5N936</accession>
<dbReference type="Proteomes" id="UP001204579">
    <property type="component" value="Unassembled WGS sequence"/>
</dbReference>
<dbReference type="RefSeq" id="WP_018711637.1">
    <property type="nucleotide sequence ID" value="NZ_CALULB010000025.1"/>
</dbReference>
<dbReference type="Gene3D" id="3.40.1050.10">
    <property type="entry name" value="Carbonic anhydrase"/>
    <property type="match status" value="1"/>
</dbReference>
<protein>
    <submittedName>
        <fullName evidence="5">Carbonic anhydrase</fullName>
    </submittedName>
</protein>
<comment type="cofactor">
    <cofactor evidence="4">
        <name>Zn(2+)</name>
        <dbReference type="ChEBI" id="CHEBI:29105"/>
    </cofactor>
    <text evidence="4">Binds 1 zinc ion per subunit.</text>
</comment>
<dbReference type="InterPro" id="IPR036874">
    <property type="entry name" value="Carbonic_anhydrase_sf"/>
</dbReference>
<comment type="caution">
    <text evidence="5">The sequence shown here is derived from an EMBL/GenBank/DDBJ whole genome shotgun (WGS) entry which is preliminary data.</text>
</comment>
<gene>
    <name evidence="5" type="ORF">NW209_13045</name>
</gene>
<keyword evidence="2 4" id="KW-0479">Metal-binding</keyword>
<feature type="binding site" evidence="4">
    <location>
        <position position="36"/>
    </location>
    <ligand>
        <name>Zn(2+)</name>
        <dbReference type="ChEBI" id="CHEBI:29105"/>
    </ligand>
</feature>
<dbReference type="PANTHER" id="PTHR43175">
    <property type="entry name" value="CARBONIC ANHYDRASE"/>
    <property type="match status" value="1"/>
</dbReference>
<dbReference type="GO" id="GO:0004089">
    <property type="term" value="F:carbonate dehydratase activity"/>
    <property type="evidence" value="ECO:0007669"/>
    <property type="project" value="InterPro"/>
</dbReference>
<dbReference type="EMBL" id="JANRHJ010000016">
    <property type="protein sequence ID" value="MCR8874925.1"/>
    <property type="molecule type" value="Genomic_DNA"/>
</dbReference>